<dbReference type="PROSITE" id="PS50801">
    <property type="entry name" value="STAS"/>
    <property type="match status" value="1"/>
</dbReference>
<dbReference type="Proteomes" id="UP000483004">
    <property type="component" value="Unassembled WGS sequence"/>
</dbReference>
<evidence type="ECO:0000313" key="6">
    <source>
        <dbReference type="Proteomes" id="UP000483004"/>
    </source>
</evidence>
<dbReference type="Pfam" id="PF01740">
    <property type="entry name" value="STAS"/>
    <property type="match status" value="1"/>
</dbReference>
<feature type="domain" description="STAS" evidence="4">
    <location>
        <begin position="65"/>
        <end position="174"/>
    </location>
</feature>
<dbReference type="CDD" id="cd07043">
    <property type="entry name" value="STAS_anti-anti-sigma_factors"/>
    <property type="match status" value="1"/>
</dbReference>
<dbReference type="InterPro" id="IPR002645">
    <property type="entry name" value="STAS_dom"/>
</dbReference>
<evidence type="ECO:0000256" key="3">
    <source>
        <dbReference type="SAM" id="MobiDB-lite"/>
    </source>
</evidence>
<proteinExistence type="inferred from homology"/>
<evidence type="ECO:0000313" key="5">
    <source>
        <dbReference type="EMBL" id="KAB2371269.1"/>
    </source>
</evidence>
<comment type="caution">
    <text evidence="5">The sequence shown here is derived from an EMBL/GenBank/DDBJ whole genome shotgun (WGS) entry which is preliminary data.</text>
</comment>
<organism evidence="5 6">
    <name type="scientific">Actinomadura montaniterrae</name>
    <dbReference type="NCBI Taxonomy" id="1803903"/>
    <lineage>
        <taxon>Bacteria</taxon>
        <taxon>Bacillati</taxon>
        <taxon>Actinomycetota</taxon>
        <taxon>Actinomycetes</taxon>
        <taxon>Streptosporangiales</taxon>
        <taxon>Thermomonosporaceae</taxon>
        <taxon>Actinomadura</taxon>
    </lineage>
</organism>
<sequence length="181" mass="18121">MTEETRPARRPGRRAPEIRCRTGAGQAVSRGSAAPGTALPGTGAPAAAALGGTGAWTPGPVAGLAVEVAERRPGTAVVTVTGEIDLHTADGLRARLVKAHAAGARRLVLDFAAVPFCDAAGLGALVGAHNEISASGGEIVLAAVRPAQLRLLRITGLHRLFAVHADVAAALAGQDSPTGTR</sequence>
<feature type="region of interest" description="Disordered" evidence="3">
    <location>
        <begin position="1"/>
        <end position="40"/>
    </location>
</feature>
<gene>
    <name evidence="5" type="ORF">F9B16_32490</name>
</gene>
<reference evidence="5 6" key="1">
    <citation type="submission" date="2019-09" db="EMBL/GenBank/DDBJ databases">
        <title>Actinomadura physcomitrii sp. nov., a novel actinomycete isolated from moss [Physcomitrium sphaericum (Ludw) Fuernr].</title>
        <authorList>
            <person name="Liu C."/>
            <person name="Zhuang X."/>
        </authorList>
    </citation>
    <scope>NUCLEOTIDE SEQUENCE [LARGE SCALE GENOMIC DNA]</scope>
    <source>
        <strain evidence="5 6">CYP1-1B</strain>
    </source>
</reference>
<dbReference type="GO" id="GO:0043856">
    <property type="term" value="F:anti-sigma factor antagonist activity"/>
    <property type="evidence" value="ECO:0007669"/>
    <property type="project" value="InterPro"/>
</dbReference>
<dbReference type="PANTHER" id="PTHR33495:SF2">
    <property type="entry name" value="ANTI-SIGMA FACTOR ANTAGONIST TM_1081-RELATED"/>
    <property type="match status" value="1"/>
</dbReference>
<dbReference type="EMBL" id="WBMR01000127">
    <property type="protein sequence ID" value="KAB2371269.1"/>
    <property type="molecule type" value="Genomic_DNA"/>
</dbReference>
<evidence type="ECO:0000256" key="2">
    <source>
        <dbReference type="RuleBase" id="RU003749"/>
    </source>
</evidence>
<dbReference type="OrthoDB" id="3622319at2"/>
<name>A0A6L3VJU3_9ACTN</name>
<dbReference type="RefSeq" id="WP_151544051.1">
    <property type="nucleotide sequence ID" value="NZ_WBMR01000127.1"/>
</dbReference>
<evidence type="ECO:0000256" key="1">
    <source>
        <dbReference type="ARBA" id="ARBA00009013"/>
    </source>
</evidence>
<dbReference type="InterPro" id="IPR036513">
    <property type="entry name" value="STAS_dom_sf"/>
</dbReference>
<evidence type="ECO:0000259" key="4">
    <source>
        <dbReference type="PROSITE" id="PS50801"/>
    </source>
</evidence>
<dbReference type="InterPro" id="IPR003658">
    <property type="entry name" value="Anti-sigma_ant"/>
</dbReference>
<keyword evidence="6" id="KW-1185">Reference proteome</keyword>
<dbReference type="NCBIfam" id="TIGR00377">
    <property type="entry name" value="ant_ant_sig"/>
    <property type="match status" value="1"/>
</dbReference>
<dbReference type="PANTHER" id="PTHR33495">
    <property type="entry name" value="ANTI-SIGMA FACTOR ANTAGONIST TM_1081-RELATED-RELATED"/>
    <property type="match status" value="1"/>
</dbReference>
<dbReference type="SUPFAM" id="SSF52091">
    <property type="entry name" value="SpoIIaa-like"/>
    <property type="match status" value="1"/>
</dbReference>
<comment type="similarity">
    <text evidence="1 2">Belongs to the anti-sigma-factor antagonist family.</text>
</comment>
<protein>
    <recommendedName>
        <fullName evidence="2">Anti-sigma factor antagonist</fullName>
    </recommendedName>
</protein>
<dbReference type="Gene3D" id="3.30.750.24">
    <property type="entry name" value="STAS domain"/>
    <property type="match status" value="1"/>
</dbReference>
<accession>A0A6L3VJU3</accession>
<dbReference type="AlphaFoldDB" id="A0A6L3VJU3"/>